<dbReference type="Gene3D" id="1.20.58.1070">
    <property type="match status" value="1"/>
</dbReference>
<feature type="region of interest" description="Disordered" evidence="2">
    <location>
        <begin position="1"/>
        <end position="27"/>
    </location>
</feature>
<dbReference type="EMBL" id="LGST01000058">
    <property type="protein sequence ID" value="KND96145.1"/>
    <property type="molecule type" value="Genomic_DNA"/>
</dbReference>
<dbReference type="PANTHER" id="PTHR12794">
    <property type="entry name" value="GEMIN2"/>
    <property type="match status" value="1"/>
</dbReference>
<gene>
    <name evidence="3" type="ORF">QG37_07504</name>
</gene>
<comment type="caution">
    <text evidence="3">The sequence shown here is derived from an EMBL/GenBank/DDBJ whole genome shotgun (WGS) entry which is preliminary data.</text>
</comment>
<dbReference type="GO" id="GO:0000387">
    <property type="term" value="P:spliceosomal snRNP assembly"/>
    <property type="evidence" value="ECO:0007669"/>
    <property type="project" value="InterPro"/>
</dbReference>
<comment type="similarity">
    <text evidence="1">Belongs to the gemin-2 family.</text>
</comment>
<dbReference type="AlphaFoldDB" id="A0A0L0NR39"/>
<evidence type="ECO:0000256" key="1">
    <source>
        <dbReference type="ARBA" id="ARBA00025758"/>
    </source>
</evidence>
<reference evidence="4" key="1">
    <citation type="journal article" date="2015" name="BMC Genomics">
        <title>Draft genome of a commonly misdiagnosed multidrug resistant pathogen Candida auris.</title>
        <authorList>
            <person name="Chatterjee S."/>
            <person name="Alampalli S.V."/>
            <person name="Nageshan R.K."/>
            <person name="Chettiar S.T."/>
            <person name="Joshi S."/>
            <person name="Tatu U.S."/>
        </authorList>
    </citation>
    <scope>NUCLEOTIDE SEQUENCE [LARGE SCALE GENOMIC DNA]</scope>
    <source>
        <strain evidence="4">6684</strain>
    </source>
</reference>
<dbReference type="GO" id="GO:0005634">
    <property type="term" value="C:nucleus"/>
    <property type="evidence" value="ECO:0007669"/>
    <property type="project" value="TreeGrafter"/>
</dbReference>
<dbReference type="GO" id="GO:0032797">
    <property type="term" value="C:SMN complex"/>
    <property type="evidence" value="ECO:0007669"/>
    <property type="project" value="TreeGrafter"/>
</dbReference>
<evidence type="ECO:0000313" key="4">
    <source>
        <dbReference type="Proteomes" id="UP000037122"/>
    </source>
</evidence>
<dbReference type="VEuPathDB" id="FungiDB:CJI97_005482"/>
<dbReference type="Pfam" id="PF04938">
    <property type="entry name" value="SIP1"/>
    <property type="match status" value="1"/>
</dbReference>
<dbReference type="VEuPathDB" id="FungiDB:B9J08_005399"/>
<dbReference type="VEuPathDB" id="FungiDB:CJJ07_003375"/>
<dbReference type="VEuPathDB" id="FungiDB:CJI96_0004184"/>
<organism evidence="3 4">
    <name type="scientific">Candidozyma auris</name>
    <name type="common">Yeast</name>
    <name type="synonym">Candida auris</name>
    <dbReference type="NCBI Taxonomy" id="498019"/>
    <lineage>
        <taxon>Eukaryota</taxon>
        <taxon>Fungi</taxon>
        <taxon>Dikarya</taxon>
        <taxon>Ascomycota</taxon>
        <taxon>Saccharomycotina</taxon>
        <taxon>Pichiomycetes</taxon>
        <taxon>Metschnikowiaceae</taxon>
        <taxon>Candidozyma</taxon>
    </lineage>
</organism>
<name>A0A0L0NR39_CANAR</name>
<protein>
    <submittedName>
        <fullName evidence="3">Uncharacterized protein</fullName>
    </submittedName>
</protein>
<proteinExistence type="inferred from homology"/>
<dbReference type="VEuPathDB" id="FungiDB:QG37_07504"/>
<sequence>MVSDRKRQKVEEAQYTQGPLDDSFGQHRAFPLDVLPEDGDSAKVFQYLKSVREEAEADQPFYYVRREETQKIAQPTETESIVPLETVDEIIKTFEQAKTARDERLRKEDEEADEMSYAVPETAAEWRKKLFTESPDPVFLEFLEHTTIIKLVVYYTKWLLMSMPEELGQWIFTTLLRLDHELDHKEMAIVRDLGKKALKIREKLAGADDASKTSQHIVDMTIAIVGVHFRQRDLLRQDAANEEKVSGS</sequence>
<dbReference type="VEuPathDB" id="FungiDB:CJJ09_003955"/>
<dbReference type="Proteomes" id="UP000037122">
    <property type="component" value="Unassembled WGS sequence"/>
</dbReference>
<evidence type="ECO:0000256" key="2">
    <source>
        <dbReference type="SAM" id="MobiDB-lite"/>
    </source>
</evidence>
<dbReference type="InterPro" id="IPR035426">
    <property type="entry name" value="Gemin2/Brr1"/>
</dbReference>
<evidence type="ECO:0000313" key="3">
    <source>
        <dbReference type="EMBL" id="KND96145.1"/>
    </source>
</evidence>
<accession>A0A0L0NR39</accession>
<dbReference type="PANTHER" id="PTHR12794:SF0">
    <property type="entry name" value="GEM-ASSOCIATED PROTEIN 2"/>
    <property type="match status" value="1"/>
</dbReference>